<keyword evidence="3" id="KW-0418">Kinase</keyword>
<dbReference type="InterPro" id="IPR051681">
    <property type="entry name" value="Ser/Thr_Kinases-Pseudokinases"/>
</dbReference>
<accession>A0A9P6HFX6</accession>
<dbReference type="InterPro" id="IPR011009">
    <property type="entry name" value="Kinase-like_dom_sf"/>
</dbReference>
<dbReference type="InterPro" id="IPR001245">
    <property type="entry name" value="Ser-Thr/Tyr_kinase_cat_dom"/>
</dbReference>
<dbReference type="InterPro" id="IPR008271">
    <property type="entry name" value="Ser/Thr_kinase_AS"/>
</dbReference>
<reference evidence="3" key="1">
    <citation type="journal article" date="2020" name="Nat. Commun.">
        <title>Large-scale genome sequencing of mycorrhizal fungi provides insights into the early evolution of symbiotic traits.</title>
        <authorList>
            <person name="Miyauchi S."/>
            <person name="Kiss E."/>
            <person name="Kuo A."/>
            <person name="Drula E."/>
            <person name="Kohler A."/>
            <person name="Sanchez-Garcia M."/>
            <person name="Morin E."/>
            <person name="Andreopoulos B."/>
            <person name="Barry K.W."/>
            <person name="Bonito G."/>
            <person name="Buee M."/>
            <person name="Carver A."/>
            <person name="Chen C."/>
            <person name="Cichocki N."/>
            <person name="Clum A."/>
            <person name="Culley D."/>
            <person name="Crous P.W."/>
            <person name="Fauchery L."/>
            <person name="Girlanda M."/>
            <person name="Hayes R.D."/>
            <person name="Keri Z."/>
            <person name="LaButti K."/>
            <person name="Lipzen A."/>
            <person name="Lombard V."/>
            <person name="Magnuson J."/>
            <person name="Maillard F."/>
            <person name="Murat C."/>
            <person name="Nolan M."/>
            <person name="Ohm R.A."/>
            <person name="Pangilinan J."/>
            <person name="Pereira M.F."/>
            <person name="Perotto S."/>
            <person name="Peter M."/>
            <person name="Pfister S."/>
            <person name="Riley R."/>
            <person name="Sitrit Y."/>
            <person name="Stielow J.B."/>
            <person name="Szollosi G."/>
            <person name="Zifcakova L."/>
            <person name="Stursova M."/>
            <person name="Spatafora J.W."/>
            <person name="Tedersoo L."/>
            <person name="Vaario L.M."/>
            <person name="Yamada A."/>
            <person name="Yan M."/>
            <person name="Wang P."/>
            <person name="Xu J."/>
            <person name="Bruns T."/>
            <person name="Baldrian P."/>
            <person name="Vilgalys R."/>
            <person name="Dunand C."/>
            <person name="Henrissat B."/>
            <person name="Grigoriev I.V."/>
            <person name="Hibbett D."/>
            <person name="Nagy L.G."/>
            <person name="Martin F.M."/>
        </authorList>
    </citation>
    <scope>NUCLEOTIDE SEQUENCE</scope>
    <source>
        <strain evidence="3">UH-Tt-Lm1</strain>
    </source>
</reference>
<dbReference type="SUPFAM" id="SSF56112">
    <property type="entry name" value="Protein kinase-like (PK-like)"/>
    <property type="match status" value="1"/>
</dbReference>
<sequence length="533" mass="59005">MKAFGSTPIKEQIALVRCKRCDIPVLRPSFADHLANCAAMPAALVKKSGKGLKDFNKGQPAPGSSIPTGLNAPTWKRLIGHAFPPHEVISIIEEIFASENEVKTVCKLLGDVAQAFIDVIHEALDISIRAVQALDLRDLPPRLREKCLAVLCRICGRQGLLPTALQIPIRYNRSDAPLYRGGFADVWKGTFQNRQVAVKVLRIYSTTDSAKISSRFCKEVVTWNALRHPNVLSLIGVTMTKGEFVMASEWMANGNINEFVEAHWEVNRFELLEDVARGLIYIHSQAMIYGDLKGANILIDRNGRARIADFGLLTIVSDPTYFTASTSAATGGTTRWMSPELLHPEHFGLVHSNPTGESDCYALGMVIYEVLTGQVPFPQCKDYVIIRKVVDGERPARPEGPNKVWFTDDLWKTMGLCWESQAWNRPSIGHVLECLKRASSTWKPLPPQVNKGVQNDKSDWDLTALRLSKSPQSTRMVGGGQVSQNVGCPYAMYPTNPQCKGVSAANWYNALPTNPAPLPPQRAHPRHHNAISQ</sequence>
<name>A0A9P6HFX6_9AGAM</name>
<evidence type="ECO:0000259" key="2">
    <source>
        <dbReference type="PROSITE" id="PS50011"/>
    </source>
</evidence>
<feature type="domain" description="Protein kinase" evidence="2">
    <location>
        <begin position="172"/>
        <end position="443"/>
    </location>
</feature>
<dbReference type="PANTHER" id="PTHR44329">
    <property type="entry name" value="SERINE/THREONINE-PROTEIN KINASE TNNI3K-RELATED"/>
    <property type="match status" value="1"/>
</dbReference>
<dbReference type="PROSITE" id="PS50011">
    <property type="entry name" value="PROTEIN_KINASE_DOM"/>
    <property type="match status" value="1"/>
</dbReference>
<dbReference type="PROSITE" id="PS00108">
    <property type="entry name" value="PROTEIN_KINASE_ST"/>
    <property type="match status" value="1"/>
</dbReference>
<dbReference type="InterPro" id="IPR000719">
    <property type="entry name" value="Prot_kinase_dom"/>
</dbReference>
<dbReference type="GO" id="GO:0004674">
    <property type="term" value="F:protein serine/threonine kinase activity"/>
    <property type="evidence" value="ECO:0007669"/>
    <property type="project" value="TreeGrafter"/>
</dbReference>
<dbReference type="Gene3D" id="1.10.510.10">
    <property type="entry name" value="Transferase(Phosphotransferase) domain 1"/>
    <property type="match status" value="1"/>
</dbReference>
<dbReference type="GO" id="GO:0005524">
    <property type="term" value="F:ATP binding"/>
    <property type="evidence" value="ECO:0007669"/>
    <property type="project" value="InterPro"/>
</dbReference>
<dbReference type="OrthoDB" id="10252171at2759"/>
<dbReference type="AlphaFoldDB" id="A0A9P6HFX6"/>
<keyword evidence="4" id="KW-1185">Reference proteome</keyword>
<reference evidence="3" key="2">
    <citation type="submission" date="2020-11" db="EMBL/GenBank/DDBJ databases">
        <authorList>
            <consortium name="DOE Joint Genome Institute"/>
            <person name="Kuo A."/>
            <person name="Miyauchi S."/>
            <person name="Kiss E."/>
            <person name="Drula E."/>
            <person name="Kohler A."/>
            <person name="Sanchez-Garcia M."/>
            <person name="Andreopoulos B."/>
            <person name="Barry K.W."/>
            <person name="Bonito G."/>
            <person name="Buee M."/>
            <person name="Carver A."/>
            <person name="Chen C."/>
            <person name="Cichocki N."/>
            <person name="Clum A."/>
            <person name="Culley D."/>
            <person name="Crous P.W."/>
            <person name="Fauchery L."/>
            <person name="Girlanda M."/>
            <person name="Hayes R."/>
            <person name="Keri Z."/>
            <person name="Labutti K."/>
            <person name="Lipzen A."/>
            <person name="Lombard V."/>
            <person name="Magnuson J."/>
            <person name="Maillard F."/>
            <person name="Morin E."/>
            <person name="Murat C."/>
            <person name="Nolan M."/>
            <person name="Ohm R."/>
            <person name="Pangilinan J."/>
            <person name="Pereira M."/>
            <person name="Perotto S."/>
            <person name="Peter M."/>
            <person name="Riley R."/>
            <person name="Sitrit Y."/>
            <person name="Stielow B."/>
            <person name="Szollosi G."/>
            <person name="Zifcakova L."/>
            <person name="Stursova M."/>
            <person name="Spatafora J.W."/>
            <person name="Tedersoo L."/>
            <person name="Vaario L.-M."/>
            <person name="Yamada A."/>
            <person name="Yan M."/>
            <person name="Wang P."/>
            <person name="Xu J."/>
            <person name="Bruns T."/>
            <person name="Baldrian P."/>
            <person name="Vilgalys R."/>
            <person name="Henrissat B."/>
            <person name="Grigoriev I.V."/>
            <person name="Hibbett D."/>
            <person name="Nagy L.G."/>
            <person name="Martin F.M."/>
        </authorList>
    </citation>
    <scope>NUCLEOTIDE SEQUENCE</scope>
    <source>
        <strain evidence="3">UH-Tt-Lm1</strain>
    </source>
</reference>
<dbReference type="SMART" id="SM00220">
    <property type="entry name" value="S_TKc"/>
    <property type="match status" value="1"/>
</dbReference>
<dbReference type="Proteomes" id="UP000736335">
    <property type="component" value="Unassembled WGS sequence"/>
</dbReference>
<feature type="compositionally biased region" description="Basic residues" evidence="1">
    <location>
        <begin position="523"/>
        <end position="533"/>
    </location>
</feature>
<comment type="caution">
    <text evidence="3">The sequence shown here is derived from an EMBL/GenBank/DDBJ whole genome shotgun (WGS) entry which is preliminary data.</text>
</comment>
<dbReference type="Pfam" id="PF07714">
    <property type="entry name" value="PK_Tyr_Ser-Thr"/>
    <property type="match status" value="1"/>
</dbReference>
<evidence type="ECO:0000313" key="3">
    <source>
        <dbReference type="EMBL" id="KAF9786281.1"/>
    </source>
</evidence>
<feature type="region of interest" description="Disordered" evidence="1">
    <location>
        <begin position="513"/>
        <end position="533"/>
    </location>
</feature>
<proteinExistence type="predicted"/>
<gene>
    <name evidence="3" type="ORF">BJ322DRAFT_777581</name>
</gene>
<evidence type="ECO:0000256" key="1">
    <source>
        <dbReference type="SAM" id="MobiDB-lite"/>
    </source>
</evidence>
<dbReference type="EMBL" id="WIUZ02000006">
    <property type="protein sequence ID" value="KAF9786281.1"/>
    <property type="molecule type" value="Genomic_DNA"/>
</dbReference>
<protein>
    <submittedName>
        <fullName evidence="3">Kinase-like domain-containing protein</fullName>
    </submittedName>
</protein>
<organism evidence="3 4">
    <name type="scientific">Thelephora terrestris</name>
    <dbReference type="NCBI Taxonomy" id="56493"/>
    <lineage>
        <taxon>Eukaryota</taxon>
        <taxon>Fungi</taxon>
        <taxon>Dikarya</taxon>
        <taxon>Basidiomycota</taxon>
        <taxon>Agaricomycotina</taxon>
        <taxon>Agaricomycetes</taxon>
        <taxon>Thelephorales</taxon>
        <taxon>Thelephoraceae</taxon>
        <taxon>Thelephora</taxon>
    </lineage>
</organism>
<evidence type="ECO:0000313" key="4">
    <source>
        <dbReference type="Proteomes" id="UP000736335"/>
    </source>
</evidence>
<keyword evidence="3" id="KW-0808">Transferase</keyword>